<protein>
    <submittedName>
        <fullName evidence="1">Uncharacterized protein</fullName>
    </submittedName>
</protein>
<accession>A0A0R3M3I2</accession>
<organism evidence="1 2">
    <name type="scientific">Bradyrhizobium jicamae</name>
    <dbReference type="NCBI Taxonomy" id="280332"/>
    <lineage>
        <taxon>Bacteria</taxon>
        <taxon>Pseudomonadati</taxon>
        <taxon>Pseudomonadota</taxon>
        <taxon>Alphaproteobacteria</taxon>
        <taxon>Hyphomicrobiales</taxon>
        <taxon>Nitrobacteraceae</taxon>
        <taxon>Bradyrhizobium</taxon>
    </lineage>
</organism>
<dbReference type="Proteomes" id="UP000050863">
    <property type="component" value="Unassembled WGS sequence"/>
</dbReference>
<evidence type="ECO:0000313" key="1">
    <source>
        <dbReference type="EMBL" id="KRR14866.1"/>
    </source>
</evidence>
<proteinExistence type="predicted"/>
<dbReference type="AlphaFoldDB" id="A0A0R3M3I2"/>
<evidence type="ECO:0000313" key="2">
    <source>
        <dbReference type="Proteomes" id="UP000050863"/>
    </source>
</evidence>
<dbReference type="EMBL" id="LLXZ01000010">
    <property type="protein sequence ID" value="KRR14866.1"/>
    <property type="molecule type" value="Genomic_DNA"/>
</dbReference>
<gene>
    <name evidence="1" type="ORF">CQ12_28815</name>
</gene>
<keyword evidence="2" id="KW-1185">Reference proteome</keyword>
<name>A0A0R3M3I2_9BRAD</name>
<comment type="caution">
    <text evidence="1">The sequence shown here is derived from an EMBL/GenBank/DDBJ whole genome shotgun (WGS) entry which is preliminary data.</text>
</comment>
<sequence length="70" mass="8107">MIADTDLIEQSFQIAWSVLERTGELGEPNWSANFLLDDIIERFRCGERRRLVLSNCAIDAYRHQPVKLVS</sequence>
<reference evidence="1 2" key="1">
    <citation type="submission" date="2014-03" db="EMBL/GenBank/DDBJ databases">
        <title>Bradyrhizobium valentinum sp. nov., isolated from effective nodules of Lupinus mariae-josephae, a lupine endemic of basic-lime soils in Eastern Spain.</title>
        <authorList>
            <person name="Duran D."/>
            <person name="Rey L."/>
            <person name="Navarro A."/>
            <person name="Busquets A."/>
            <person name="Imperial J."/>
            <person name="Ruiz-Argueso T."/>
        </authorList>
    </citation>
    <scope>NUCLEOTIDE SEQUENCE [LARGE SCALE GENOMIC DNA]</scope>
    <source>
        <strain evidence="1 2">PAC68</strain>
    </source>
</reference>